<reference evidence="3 4" key="1">
    <citation type="journal article" date="2020" name="Cell Rep.">
        <title>Local necrotic cells trigger systemic immune activation via gut microbiome dysbiosis in Drosophila.</title>
        <authorList>
            <person name="Kosakamoto H."/>
            <person name="Yamauchi T."/>
            <person name="Akuzawa-Tokita Y."/>
            <person name="Nishimura K."/>
            <person name="Soga T."/>
            <person name="Murakami T."/>
            <person name="Mori H."/>
            <person name="Yamamoto K."/>
            <person name="Miyazaki R."/>
            <person name="Koto A."/>
            <person name="Miura M."/>
            <person name="Obata F."/>
        </authorList>
    </citation>
    <scope>NUCLEOTIDE SEQUENCE [LARGE SCALE GENOMIC DNA]</scope>
    <source>
        <strain evidence="3 4">Ai</strain>
    </source>
</reference>
<feature type="region of interest" description="Disordered" evidence="1">
    <location>
        <begin position="1"/>
        <end position="21"/>
    </location>
</feature>
<feature type="transmembrane region" description="Helical" evidence="2">
    <location>
        <begin position="28"/>
        <end position="53"/>
    </location>
</feature>
<keyword evidence="4" id="KW-1185">Reference proteome</keyword>
<organism evidence="3 4">
    <name type="scientific">Acetobacter persici</name>
    <dbReference type="NCBI Taxonomy" id="1076596"/>
    <lineage>
        <taxon>Bacteria</taxon>
        <taxon>Pseudomonadati</taxon>
        <taxon>Pseudomonadota</taxon>
        <taxon>Alphaproteobacteria</taxon>
        <taxon>Acetobacterales</taxon>
        <taxon>Acetobacteraceae</taxon>
        <taxon>Acetobacter</taxon>
    </lineage>
</organism>
<evidence type="ECO:0000313" key="4">
    <source>
        <dbReference type="Proteomes" id="UP000548726"/>
    </source>
</evidence>
<comment type="caution">
    <text evidence="3">The sequence shown here is derived from an EMBL/GenBank/DDBJ whole genome shotgun (WGS) entry which is preliminary data.</text>
</comment>
<keyword evidence="2" id="KW-0472">Membrane</keyword>
<dbReference type="AlphaFoldDB" id="A0A6V8I7Z5"/>
<name>A0A6V8I7Z5_9PROT</name>
<evidence type="ECO:0000256" key="1">
    <source>
        <dbReference type="SAM" id="MobiDB-lite"/>
    </source>
</evidence>
<gene>
    <name evidence="3" type="ORF">DmAi_07850</name>
</gene>
<evidence type="ECO:0000313" key="3">
    <source>
        <dbReference type="EMBL" id="GFE92726.1"/>
    </source>
</evidence>
<protein>
    <submittedName>
        <fullName evidence="3">Uncharacterized protein</fullName>
    </submittedName>
</protein>
<evidence type="ECO:0000256" key="2">
    <source>
        <dbReference type="SAM" id="Phobius"/>
    </source>
</evidence>
<proteinExistence type="predicted"/>
<dbReference type="Proteomes" id="UP000548726">
    <property type="component" value="Unassembled WGS sequence"/>
</dbReference>
<dbReference type="RefSeq" id="WP_202205684.1">
    <property type="nucleotide sequence ID" value="NZ_BLJP01000002.1"/>
</dbReference>
<dbReference type="EMBL" id="BLJP01000002">
    <property type="protein sequence ID" value="GFE92726.1"/>
    <property type="molecule type" value="Genomic_DNA"/>
</dbReference>
<sequence>MRYESTGGEPRHQVPSRSGSRARLQGRVAHAVATCAMGSWFLLGLIPVFVIIYSMS</sequence>
<keyword evidence="2" id="KW-1133">Transmembrane helix</keyword>
<dbReference type="GeneID" id="95617704"/>
<keyword evidence="2" id="KW-0812">Transmembrane</keyword>
<accession>A0A6V8I7Z5</accession>